<accession>A0A9P7G038</accession>
<gene>
    <name evidence="1" type="ORF">DXG03_008850</name>
</gene>
<keyword evidence="2" id="KW-1185">Reference proteome</keyword>
<protein>
    <submittedName>
        <fullName evidence="1">Uncharacterized protein</fullName>
    </submittedName>
</protein>
<dbReference type="Proteomes" id="UP000775547">
    <property type="component" value="Unassembled WGS sequence"/>
</dbReference>
<comment type="caution">
    <text evidence="1">The sequence shown here is derived from an EMBL/GenBank/DDBJ whole genome shotgun (WGS) entry which is preliminary data.</text>
</comment>
<dbReference type="EMBL" id="JABCKV010000786">
    <property type="protein sequence ID" value="KAG5640385.1"/>
    <property type="molecule type" value="Genomic_DNA"/>
</dbReference>
<proteinExistence type="predicted"/>
<name>A0A9P7G038_9AGAR</name>
<evidence type="ECO:0000313" key="1">
    <source>
        <dbReference type="EMBL" id="KAG5640385.1"/>
    </source>
</evidence>
<organism evidence="1 2">
    <name type="scientific">Asterophora parasitica</name>
    <dbReference type="NCBI Taxonomy" id="117018"/>
    <lineage>
        <taxon>Eukaryota</taxon>
        <taxon>Fungi</taxon>
        <taxon>Dikarya</taxon>
        <taxon>Basidiomycota</taxon>
        <taxon>Agaricomycotina</taxon>
        <taxon>Agaricomycetes</taxon>
        <taxon>Agaricomycetidae</taxon>
        <taxon>Agaricales</taxon>
        <taxon>Tricholomatineae</taxon>
        <taxon>Lyophyllaceae</taxon>
        <taxon>Asterophora</taxon>
    </lineage>
</organism>
<dbReference type="OrthoDB" id="3057105at2759"/>
<reference evidence="1" key="2">
    <citation type="submission" date="2021-10" db="EMBL/GenBank/DDBJ databases">
        <title>Phylogenomics reveals ancestral predisposition of the termite-cultivated fungus Termitomyces towards a domesticated lifestyle.</title>
        <authorList>
            <person name="Auxier B."/>
            <person name="Grum-Grzhimaylo A."/>
            <person name="Cardenas M.E."/>
            <person name="Lodge J.D."/>
            <person name="Laessoe T."/>
            <person name="Pedersen O."/>
            <person name="Smith M.E."/>
            <person name="Kuyper T.W."/>
            <person name="Franco-Molano E.A."/>
            <person name="Baroni T.J."/>
            <person name="Aanen D.K."/>
        </authorList>
    </citation>
    <scope>NUCLEOTIDE SEQUENCE</scope>
    <source>
        <strain evidence="1">AP01</strain>
        <tissue evidence="1">Mycelium</tissue>
    </source>
</reference>
<dbReference type="AlphaFoldDB" id="A0A9P7G038"/>
<evidence type="ECO:0000313" key="2">
    <source>
        <dbReference type="Proteomes" id="UP000775547"/>
    </source>
</evidence>
<sequence length="97" mass="10716">MDNKEKDKLTMQLLAWQDTLAAKSQAANGGFLVRQQVEIETIDIQQTLAVSALLDSGTTGNFLDIRFVECHKLTTHQLSHATSNKARGMKSMVEAIL</sequence>
<reference evidence="1" key="1">
    <citation type="submission" date="2020-07" db="EMBL/GenBank/DDBJ databases">
        <authorList>
            <person name="Nieuwenhuis M."/>
            <person name="Van De Peppel L.J.J."/>
        </authorList>
    </citation>
    <scope>NUCLEOTIDE SEQUENCE</scope>
    <source>
        <strain evidence="1">AP01</strain>
        <tissue evidence="1">Mycelium</tissue>
    </source>
</reference>